<dbReference type="PANTHER" id="PTHR22595:SF79">
    <property type="entry name" value="CHITINASE 12"/>
    <property type="match status" value="1"/>
</dbReference>
<dbReference type="Gene3D" id="3.50.4.10">
    <property type="entry name" value="Hepatocyte Growth Factor"/>
    <property type="match status" value="1"/>
</dbReference>
<feature type="domain" description="Chitin-binding type-1" evidence="5">
    <location>
        <begin position="85"/>
        <end position="130"/>
    </location>
</feature>
<dbReference type="CDD" id="cd00035">
    <property type="entry name" value="ChtBD1"/>
    <property type="match status" value="2"/>
</dbReference>
<dbReference type="InterPro" id="IPR036861">
    <property type="entry name" value="Endochitinase-like_sf"/>
</dbReference>
<keyword evidence="7" id="KW-1185">Reference proteome</keyword>
<dbReference type="EMBL" id="JADGKB010000037">
    <property type="protein sequence ID" value="KAJ3257561.1"/>
    <property type="molecule type" value="Genomic_DNA"/>
</dbReference>
<sequence length="647" mass="69555">MLKKLVAAITIASVSAINWNRDQNGDWASDCDFPGNDIANKQTDGPSCSAFCRSVSGCTQYAYFQGVCYAKSGGLGRNDAVYKQGVTCGINNPPGGSCSCGPGECLSQWGYCGTTADYCGTGCKCGSCFGNTPNPPSGNGLYGFTVDSYWNAIKSLNSGVDRSVAQALYDQVQSHSNLFPKPLHIAMLLAHIMQETSFTNLREECAQDNTCNQIPASRYQPYIGRGYMQITGQENYGKLQQFSGIDVTSSCGITWGACDKVATDINLNWISSMFVWSWSISDPQVQQGYFGKSVEIQNGDYECSDGQFHDNLQAGQNRLQYYHTALSALGLPGDQFGLQGDIFYQQIENAGPMFKKIISATLMGYVLAIEWTRDQNGDWARDCDFPGRDIANKQTSGELCSAFCQSVKGCTQYAYYNGVCWAKNGNLGRNDAVTKSGVICGINNPPKAVDGSCGCAAGECMSQWGYCGTTADYCGSGCKCGSCFGTGSNTPPANPPPPPANGNGLYGYSVDTYWSAMKSLNGAVDKSVAQAFYNQVQLTGVDNYNRFQQFSGTDVTSSCGITSGACDKLATDINLNWISSMFIWSWSIADPHVAEGYFGYSVKIQNGGFECGGGSNLQAGQTRLKYYHTVLSVLGLPPDQFGLQGCQ</sequence>
<evidence type="ECO:0000256" key="1">
    <source>
        <dbReference type="ARBA" id="ARBA00022669"/>
    </source>
</evidence>
<feature type="disulfide bond" evidence="3">
    <location>
        <begin position="100"/>
        <end position="112"/>
    </location>
</feature>
<feature type="disulfide bond" evidence="3">
    <location>
        <begin position="455"/>
        <end position="467"/>
    </location>
</feature>
<proteinExistence type="predicted"/>
<dbReference type="SUPFAM" id="SSF57016">
    <property type="entry name" value="Plant lectins/antimicrobial peptides"/>
    <property type="match status" value="2"/>
</dbReference>
<feature type="disulfide bond" evidence="3">
    <location>
        <begin position="460"/>
        <end position="474"/>
    </location>
</feature>
<keyword evidence="1 3" id="KW-0147">Chitin-binding</keyword>
<dbReference type="Proteomes" id="UP001210925">
    <property type="component" value="Unassembled WGS sequence"/>
</dbReference>
<dbReference type="InterPro" id="IPR001002">
    <property type="entry name" value="Chitin-bd_1"/>
</dbReference>
<keyword evidence="4" id="KW-0732">Signal</keyword>
<dbReference type="SUPFAM" id="SSF53955">
    <property type="entry name" value="Lysozyme-like"/>
    <property type="match status" value="2"/>
</dbReference>
<dbReference type="SMART" id="SM00270">
    <property type="entry name" value="ChtBD1"/>
    <property type="match status" value="2"/>
</dbReference>
<name>A0AAD5Y3E8_9FUNG</name>
<evidence type="ECO:0000313" key="6">
    <source>
        <dbReference type="EMBL" id="KAJ3257561.1"/>
    </source>
</evidence>
<keyword evidence="2 3" id="KW-1015">Disulfide bond</keyword>
<feature type="domain" description="Chitin-binding type-1" evidence="5">
    <location>
        <begin position="450"/>
        <end position="485"/>
    </location>
</feature>
<evidence type="ECO:0000256" key="2">
    <source>
        <dbReference type="ARBA" id="ARBA00023157"/>
    </source>
</evidence>
<dbReference type="Gene3D" id="3.30.60.10">
    <property type="entry name" value="Endochitinase-like"/>
    <property type="match status" value="2"/>
</dbReference>
<comment type="caution">
    <text evidence="6">The sequence shown here is derived from an EMBL/GenBank/DDBJ whole genome shotgun (WGS) entry which is preliminary data.</text>
</comment>
<feature type="disulfide bond" evidence="3">
    <location>
        <begin position="105"/>
        <end position="119"/>
    </location>
</feature>
<dbReference type="PROSITE" id="PS50941">
    <property type="entry name" value="CHIT_BIND_I_2"/>
    <property type="match status" value="2"/>
</dbReference>
<feature type="chain" id="PRO_5041961910" description="Chitin-binding type-1 domain-containing protein" evidence="4">
    <location>
        <begin position="17"/>
        <end position="647"/>
    </location>
</feature>
<reference evidence="6" key="1">
    <citation type="submission" date="2020-05" db="EMBL/GenBank/DDBJ databases">
        <title>Phylogenomic resolution of chytrid fungi.</title>
        <authorList>
            <person name="Stajich J.E."/>
            <person name="Amses K."/>
            <person name="Simmons R."/>
            <person name="Seto K."/>
            <person name="Myers J."/>
            <person name="Bonds A."/>
            <person name="Quandt C.A."/>
            <person name="Barry K."/>
            <person name="Liu P."/>
            <person name="Grigoriev I."/>
            <person name="Longcore J.E."/>
            <person name="James T.Y."/>
        </authorList>
    </citation>
    <scope>NUCLEOTIDE SEQUENCE</scope>
    <source>
        <strain evidence="6">PLAUS21</strain>
    </source>
</reference>
<dbReference type="GO" id="GO:0008061">
    <property type="term" value="F:chitin binding"/>
    <property type="evidence" value="ECO:0007669"/>
    <property type="project" value="UniProtKB-UniRule"/>
</dbReference>
<evidence type="ECO:0000259" key="5">
    <source>
        <dbReference type="PROSITE" id="PS50941"/>
    </source>
</evidence>
<evidence type="ECO:0000256" key="3">
    <source>
        <dbReference type="PROSITE-ProRule" id="PRU00261"/>
    </source>
</evidence>
<dbReference type="InterPro" id="IPR023346">
    <property type="entry name" value="Lysozyme-like_dom_sf"/>
</dbReference>
<organism evidence="6 7">
    <name type="scientific">Boothiomyces macroporosus</name>
    <dbReference type="NCBI Taxonomy" id="261099"/>
    <lineage>
        <taxon>Eukaryota</taxon>
        <taxon>Fungi</taxon>
        <taxon>Fungi incertae sedis</taxon>
        <taxon>Chytridiomycota</taxon>
        <taxon>Chytridiomycota incertae sedis</taxon>
        <taxon>Chytridiomycetes</taxon>
        <taxon>Rhizophydiales</taxon>
        <taxon>Terramycetaceae</taxon>
        <taxon>Boothiomyces</taxon>
    </lineage>
</organism>
<accession>A0AAD5Y3E8</accession>
<dbReference type="Gene3D" id="1.10.530.10">
    <property type="match status" value="2"/>
</dbReference>
<comment type="caution">
    <text evidence="3">Lacks conserved residue(s) required for the propagation of feature annotation.</text>
</comment>
<protein>
    <recommendedName>
        <fullName evidence="5">Chitin-binding type-1 domain-containing protein</fullName>
    </recommendedName>
</protein>
<evidence type="ECO:0000313" key="7">
    <source>
        <dbReference type="Proteomes" id="UP001210925"/>
    </source>
</evidence>
<gene>
    <name evidence="6" type="ORF">HK103_004470</name>
</gene>
<dbReference type="AlphaFoldDB" id="A0AAD5Y3E8"/>
<evidence type="ECO:0000256" key="4">
    <source>
        <dbReference type="SAM" id="SignalP"/>
    </source>
</evidence>
<dbReference type="GO" id="GO:0004568">
    <property type="term" value="F:chitinase activity"/>
    <property type="evidence" value="ECO:0007669"/>
    <property type="project" value="TreeGrafter"/>
</dbReference>
<dbReference type="PANTHER" id="PTHR22595">
    <property type="entry name" value="CHITINASE-RELATED"/>
    <property type="match status" value="1"/>
</dbReference>
<feature type="signal peptide" evidence="4">
    <location>
        <begin position="1"/>
        <end position="16"/>
    </location>
</feature>